<evidence type="ECO:0000313" key="3">
    <source>
        <dbReference type="Proteomes" id="UP001066276"/>
    </source>
</evidence>
<dbReference type="Proteomes" id="UP001066276">
    <property type="component" value="Chromosome 3_2"/>
</dbReference>
<proteinExistence type="predicted"/>
<feature type="compositionally biased region" description="Polar residues" evidence="1">
    <location>
        <begin position="73"/>
        <end position="82"/>
    </location>
</feature>
<sequence>MGPTGGREAPIERREPPLGPSYHLVERACRSSVVDVTGAGERYDGPRSRGGTEWSNEKWADLSWALRDIGPLTWTSGAPQQRGSRDLVGGASGRSLNKLEVAY</sequence>
<feature type="region of interest" description="Disordered" evidence="1">
    <location>
        <begin position="1"/>
        <end position="20"/>
    </location>
</feature>
<feature type="region of interest" description="Disordered" evidence="1">
    <location>
        <begin position="73"/>
        <end position="94"/>
    </location>
</feature>
<name>A0AAV7TK01_PLEWA</name>
<evidence type="ECO:0000256" key="1">
    <source>
        <dbReference type="SAM" id="MobiDB-lite"/>
    </source>
</evidence>
<keyword evidence="3" id="KW-1185">Reference proteome</keyword>
<reference evidence="2" key="1">
    <citation type="journal article" date="2022" name="bioRxiv">
        <title>Sequencing and chromosome-scale assembly of the giantPleurodeles waltlgenome.</title>
        <authorList>
            <person name="Brown T."/>
            <person name="Elewa A."/>
            <person name="Iarovenko S."/>
            <person name="Subramanian E."/>
            <person name="Araus A.J."/>
            <person name="Petzold A."/>
            <person name="Susuki M."/>
            <person name="Suzuki K.-i.T."/>
            <person name="Hayashi T."/>
            <person name="Toyoda A."/>
            <person name="Oliveira C."/>
            <person name="Osipova E."/>
            <person name="Leigh N.D."/>
            <person name="Simon A."/>
            <person name="Yun M.H."/>
        </authorList>
    </citation>
    <scope>NUCLEOTIDE SEQUENCE</scope>
    <source>
        <strain evidence="2">20211129_DDA</strain>
        <tissue evidence="2">Liver</tissue>
    </source>
</reference>
<gene>
    <name evidence="2" type="ORF">NDU88_002244</name>
</gene>
<protein>
    <submittedName>
        <fullName evidence="2">Uncharacterized protein</fullName>
    </submittedName>
</protein>
<evidence type="ECO:0000313" key="2">
    <source>
        <dbReference type="EMBL" id="KAJ1176977.1"/>
    </source>
</evidence>
<dbReference type="EMBL" id="JANPWB010000006">
    <property type="protein sequence ID" value="KAJ1176977.1"/>
    <property type="molecule type" value="Genomic_DNA"/>
</dbReference>
<accession>A0AAV7TK01</accession>
<dbReference type="AlphaFoldDB" id="A0AAV7TK01"/>
<organism evidence="2 3">
    <name type="scientific">Pleurodeles waltl</name>
    <name type="common">Iberian ribbed newt</name>
    <dbReference type="NCBI Taxonomy" id="8319"/>
    <lineage>
        <taxon>Eukaryota</taxon>
        <taxon>Metazoa</taxon>
        <taxon>Chordata</taxon>
        <taxon>Craniata</taxon>
        <taxon>Vertebrata</taxon>
        <taxon>Euteleostomi</taxon>
        <taxon>Amphibia</taxon>
        <taxon>Batrachia</taxon>
        <taxon>Caudata</taxon>
        <taxon>Salamandroidea</taxon>
        <taxon>Salamandridae</taxon>
        <taxon>Pleurodelinae</taxon>
        <taxon>Pleurodeles</taxon>
    </lineage>
</organism>
<comment type="caution">
    <text evidence="2">The sequence shown here is derived from an EMBL/GenBank/DDBJ whole genome shotgun (WGS) entry which is preliminary data.</text>
</comment>